<dbReference type="InterPro" id="IPR050553">
    <property type="entry name" value="Thioredoxin_ResA/DsbE_sf"/>
</dbReference>
<evidence type="ECO:0000259" key="5">
    <source>
        <dbReference type="PROSITE" id="PS51352"/>
    </source>
</evidence>
<dbReference type="InterPro" id="IPR013740">
    <property type="entry name" value="Redoxin"/>
</dbReference>
<evidence type="ECO:0000313" key="7">
    <source>
        <dbReference type="Proteomes" id="UP000722165"/>
    </source>
</evidence>
<comment type="caution">
    <text evidence="6">The sequence shown here is derived from an EMBL/GenBank/DDBJ whole genome shotgun (WGS) entry which is preliminary data.</text>
</comment>
<dbReference type="PROSITE" id="PS00194">
    <property type="entry name" value="THIOREDOXIN_1"/>
    <property type="match status" value="1"/>
</dbReference>
<proteinExistence type="predicted"/>
<dbReference type="EMBL" id="JAHSPR010000002">
    <property type="protein sequence ID" value="MBV4396429.1"/>
    <property type="molecule type" value="Genomic_DNA"/>
</dbReference>
<dbReference type="PROSITE" id="PS51352">
    <property type="entry name" value="THIOREDOXIN_2"/>
    <property type="match status" value="1"/>
</dbReference>
<dbReference type="InterPro" id="IPR017937">
    <property type="entry name" value="Thioredoxin_CS"/>
</dbReference>
<evidence type="ECO:0000256" key="4">
    <source>
        <dbReference type="ARBA" id="ARBA00023284"/>
    </source>
</evidence>
<name>A0ABS6NLC5_9BURK</name>
<sequence length="169" mass="18459">MAGGLLLLLSGARAWALKAGSSSDITDVSQEALDKLFDLSVPDMSGQSHTVREYTNKPLVLNFWATWCPPCVKEMPDLEALHQTYPNVNFVGFAADTERNMLKFEEKVKVTYPLLVAGMGSISLMKNLGNKTGGLPFTLIFDAGGKLSHKILGQVEKDELEQILKTLSS</sequence>
<keyword evidence="3" id="KW-1015">Disulfide bond</keyword>
<dbReference type="PANTHER" id="PTHR42852">
    <property type="entry name" value="THIOL:DISULFIDE INTERCHANGE PROTEIN DSBE"/>
    <property type="match status" value="1"/>
</dbReference>
<dbReference type="Pfam" id="PF08534">
    <property type="entry name" value="Redoxin"/>
    <property type="match status" value="1"/>
</dbReference>
<evidence type="ECO:0000256" key="2">
    <source>
        <dbReference type="ARBA" id="ARBA00022748"/>
    </source>
</evidence>
<protein>
    <submittedName>
        <fullName evidence="6">TlpA family protein disulfide reductase</fullName>
    </submittedName>
</protein>
<feature type="domain" description="Thioredoxin" evidence="5">
    <location>
        <begin position="30"/>
        <end position="169"/>
    </location>
</feature>
<dbReference type="Proteomes" id="UP000722165">
    <property type="component" value="Unassembled WGS sequence"/>
</dbReference>
<organism evidence="6 7">
    <name type="scientific">Advenella alkanexedens</name>
    <dbReference type="NCBI Taxonomy" id="1481665"/>
    <lineage>
        <taxon>Bacteria</taxon>
        <taxon>Pseudomonadati</taxon>
        <taxon>Pseudomonadota</taxon>
        <taxon>Betaproteobacteria</taxon>
        <taxon>Burkholderiales</taxon>
        <taxon>Alcaligenaceae</taxon>
    </lineage>
</organism>
<dbReference type="SUPFAM" id="SSF52833">
    <property type="entry name" value="Thioredoxin-like"/>
    <property type="match status" value="1"/>
</dbReference>
<evidence type="ECO:0000313" key="6">
    <source>
        <dbReference type="EMBL" id="MBV4396429.1"/>
    </source>
</evidence>
<accession>A0ABS6NLC5</accession>
<evidence type="ECO:0000256" key="1">
    <source>
        <dbReference type="ARBA" id="ARBA00004196"/>
    </source>
</evidence>
<evidence type="ECO:0000256" key="3">
    <source>
        <dbReference type="ARBA" id="ARBA00023157"/>
    </source>
</evidence>
<dbReference type="InterPro" id="IPR013766">
    <property type="entry name" value="Thioredoxin_domain"/>
</dbReference>
<keyword evidence="7" id="KW-1185">Reference proteome</keyword>
<dbReference type="PANTHER" id="PTHR42852:SF6">
    <property type="entry name" value="THIOL:DISULFIDE INTERCHANGE PROTEIN DSBE"/>
    <property type="match status" value="1"/>
</dbReference>
<dbReference type="Gene3D" id="3.40.30.10">
    <property type="entry name" value="Glutaredoxin"/>
    <property type="match status" value="1"/>
</dbReference>
<comment type="subcellular location">
    <subcellularLocation>
        <location evidence="1">Cell envelope</location>
    </subcellularLocation>
</comment>
<dbReference type="InterPro" id="IPR036249">
    <property type="entry name" value="Thioredoxin-like_sf"/>
</dbReference>
<dbReference type="CDD" id="cd02966">
    <property type="entry name" value="TlpA_like_family"/>
    <property type="match status" value="1"/>
</dbReference>
<keyword evidence="4" id="KW-0676">Redox-active center</keyword>
<gene>
    <name evidence="6" type="ORF">KU392_04040</name>
</gene>
<reference evidence="6 7" key="1">
    <citation type="submission" date="2021-06" db="EMBL/GenBank/DDBJ databases">
        <authorList>
            <person name="Lu T."/>
            <person name="Wang Q."/>
            <person name="Han X."/>
        </authorList>
    </citation>
    <scope>NUCLEOTIDE SEQUENCE [LARGE SCALE GENOMIC DNA]</scope>
    <source>
        <strain evidence="6 7">LAM0050</strain>
    </source>
</reference>
<keyword evidence="2" id="KW-0201">Cytochrome c-type biogenesis</keyword>